<name>A0ABX0X765_9BACT</name>
<evidence type="ECO:0008006" key="3">
    <source>
        <dbReference type="Google" id="ProtNLM"/>
    </source>
</evidence>
<keyword evidence="2" id="KW-1185">Reference proteome</keyword>
<gene>
    <name evidence="1" type="ORF">GGR27_000320</name>
</gene>
<sequence>MATFEESDLLFTFPDDWTVRSFDGTRAYQSLSGHGLKGVDFIAISPDERLWLIEVKNYRPRRKGSKEYRANRKPPEVLAQQIAKKFTDSVRLIKIVNTYLRRSWHKRLLIWYRTRVSANPESNYWFWSVAHQLCTPDRNRDRAQKVEYVLWMETPEANRDYDLKLRVEISKRMPAGTSVTVAESDQPRALPFSAVPLAIGE</sequence>
<protein>
    <recommendedName>
        <fullName evidence="3">NERD domain-containing protein</fullName>
    </recommendedName>
</protein>
<proteinExistence type="predicted"/>
<accession>A0ABX0X765</accession>
<organism evidence="1 2">
    <name type="scientific">Neolewinella antarctica</name>
    <dbReference type="NCBI Taxonomy" id="442734"/>
    <lineage>
        <taxon>Bacteria</taxon>
        <taxon>Pseudomonadati</taxon>
        <taxon>Bacteroidota</taxon>
        <taxon>Saprospiria</taxon>
        <taxon>Saprospirales</taxon>
        <taxon>Lewinellaceae</taxon>
        <taxon>Neolewinella</taxon>
    </lineage>
</organism>
<evidence type="ECO:0000313" key="2">
    <source>
        <dbReference type="Proteomes" id="UP000770785"/>
    </source>
</evidence>
<evidence type="ECO:0000313" key="1">
    <source>
        <dbReference type="EMBL" id="NJC24839.1"/>
    </source>
</evidence>
<dbReference type="Proteomes" id="UP000770785">
    <property type="component" value="Unassembled WGS sequence"/>
</dbReference>
<dbReference type="RefSeq" id="WP_168035642.1">
    <property type="nucleotide sequence ID" value="NZ_JAATJH010000001.1"/>
</dbReference>
<comment type="caution">
    <text evidence="1">The sequence shown here is derived from an EMBL/GenBank/DDBJ whole genome shotgun (WGS) entry which is preliminary data.</text>
</comment>
<dbReference type="EMBL" id="JAATJH010000001">
    <property type="protein sequence ID" value="NJC24839.1"/>
    <property type="molecule type" value="Genomic_DNA"/>
</dbReference>
<reference evidence="1 2" key="1">
    <citation type="submission" date="2020-03" db="EMBL/GenBank/DDBJ databases">
        <title>Genomic Encyclopedia of Type Strains, Phase IV (KMG-IV): sequencing the most valuable type-strain genomes for metagenomic binning, comparative biology and taxonomic classification.</title>
        <authorList>
            <person name="Goeker M."/>
        </authorList>
    </citation>
    <scope>NUCLEOTIDE SEQUENCE [LARGE SCALE GENOMIC DNA]</scope>
    <source>
        <strain evidence="1 2">DSM 105096</strain>
    </source>
</reference>